<evidence type="ECO:0000313" key="2">
    <source>
        <dbReference type="EMBL" id="QSS54219.1"/>
    </source>
</evidence>
<evidence type="ECO:0000256" key="1">
    <source>
        <dbReference type="SAM" id="Phobius"/>
    </source>
</evidence>
<accession>A0A8A1LJM7</accession>
<organism evidence="2 3">
    <name type="scientific">Ajellomyces capsulatus (strain H88)</name>
    <name type="common">Darling's disease fungus</name>
    <name type="synonym">Histoplasma capsulatum</name>
    <dbReference type="NCBI Taxonomy" id="544711"/>
    <lineage>
        <taxon>Eukaryota</taxon>
        <taxon>Fungi</taxon>
        <taxon>Dikarya</taxon>
        <taxon>Ascomycota</taxon>
        <taxon>Pezizomycotina</taxon>
        <taxon>Eurotiomycetes</taxon>
        <taxon>Eurotiomycetidae</taxon>
        <taxon>Onygenales</taxon>
        <taxon>Ajellomycetaceae</taxon>
        <taxon>Histoplasma</taxon>
    </lineage>
</organism>
<evidence type="ECO:0000313" key="3">
    <source>
        <dbReference type="Proteomes" id="UP000663419"/>
    </source>
</evidence>
<protein>
    <submittedName>
        <fullName evidence="2">Uncharacterized protein</fullName>
    </submittedName>
</protein>
<proteinExistence type="predicted"/>
<keyword evidence="1" id="KW-0472">Membrane</keyword>
<dbReference type="EMBL" id="CP069104">
    <property type="protein sequence ID" value="QSS54219.1"/>
    <property type="molecule type" value="Genomic_DNA"/>
</dbReference>
<gene>
    <name evidence="2" type="ORF">I7I53_01708</name>
</gene>
<sequence>MTFGQPLMNERYDPLFVFCSYLFLSFSLFSSAFFFFFALHAVNGCFGFYPPLFFFWLLLLDSCLLLLPAFHCSDSILLDVTMKMGTCKL</sequence>
<keyword evidence="1" id="KW-0812">Transmembrane</keyword>
<keyword evidence="1" id="KW-1133">Transmembrane helix</keyword>
<reference evidence="2" key="1">
    <citation type="submission" date="2021-01" db="EMBL/GenBank/DDBJ databases">
        <title>Chromosome-level genome assembly of a human fungal pathogen reveals clustering of transcriptionally co-regulated genes.</title>
        <authorList>
            <person name="Voorhies M."/>
            <person name="Cohen S."/>
            <person name="Shea T.P."/>
            <person name="Petrus S."/>
            <person name="Munoz J.F."/>
            <person name="Poplawski S."/>
            <person name="Goldman W.E."/>
            <person name="Michael T."/>
            <person name="Cuomo C.A."/>
            <person name="Sil A."/>
            <person name="Beyhan S."/>
        </authorList>
    </citation>
    <scope>NUCLEOTIDE SEQUENCE</scope>
    <source>
        <strain evidence="2">H88</strain>
    </source>
</reference>
<feature type="transmembrane region" description="Helical" evidence="1">
    <location>
        <begin position="15"/>
        <end position="39"/>
    </location>
</feature>
<dbReference type="VEuPathDB" id="FungiDB:I7I53_01708"/>
<dbReference type="AlphaFoldDB" id="A0A8A1LJM7"/>
<dbReference type="Proteomes" id="UP000663419">
    <property type="component" value="Chromosome 3"/>
</dbReference>
<name>A0A8A1LJM7_AJEC8</name>
<feature type="transmembrane region" description="Helical" evidence="1">
    <location>
        <begin position="51"/>
        <end position="70"/>
    </location>
</feature>